<accession>A0ACC1TWZ1</accession>
<dbReference type="Proteomes" id="UP001163835">
    <property type="component" value="Unassembled WGS sequence"/>
</dbReference>
<proteinExistence type="predicted"/>
<comment type="caution">
    <text evidence="1">The sequence shown here is derived from an EMBL/GenBank/DDBJ whole genome shotgun (WGS) entry which is preliminary data.</text>
</comment>
<evidence type="ECO:0000313" key="1">
    <source>
        <dbReference type="EMBL" id="KAJ3808866.1"/>
    </source>
</evidence>
<gene>
    <name evidence="1" type="ORF">F5876DRAFT_45130</name>
</gene>
<reference evidence="1" key="1">
    <citation type="submission" date="2022-09" db="EMBL/GenBank/DDBJ databases">
        <title>A Global Phylogenomic Analysis of the Shiitake Genus Lentinula.</title>
        <authorList>
            <consortium name="DOE Joint Genome Institute"/>
            <person name="Sierra-Patev S."/>
            <person name="Min B."/>
            <person name="Naranjo-Ortiz M."/>
            <person name="Looney B."/>
            <person name="Konkel Z."/>
            <person name="Slot J.C."/>
            <person name="Sakamoto Y."/>
            <person name="Steenwyk J.L."/>
            <person name="Rokas A."/>
            <person name="Carro J."/>
            <person name="Camarero S."/>
            <person name="Ferreira P."/>
            <person name="Molpeceres G."/>
            <person name="Ruiz-Duenas F.J."/>
            <person name="Serrano A."/>
            <person name="Henrissat B."/>
            <person name="Drula E."/>
            <person name="Hughes K.W."/>
            <person name="Mata J.L."/>
            <person name="Ishikawa N.K."/>
            <person name="Vargas-Isla R."/>
            <person name="Ushijima S."/>
            <person name="Smith C.A."/>
            <person name="Ahrendt S."/>
            <person name="Andreopoulos W."/>
            <person name="He G."/>
            <person name="Labutti K."/>
            <person name="Lipzen A."/>
            <person name="Ng V."/>
            <person name="Riley R."/>
            <person name="Sandor L."/>
            <person name="Barry K."/>
            <person name="Martinez A.T."/>
            <person name="Xiao Y."/>
            <person name="Gibbons J.G."/>
            <person name="Terashima K."/>
            <person name="Grigoriev I.V."/>
            <person name="Hibbett D.S."/>
        </authorList>
    </citation>
    <scope>NUCLEOTIDE SEQUENCE</scope>
    <source>
        <strain evidence="1">TMI1499</strain>
    </source>
</reference>
<evidence type="ECO:0000313" key="2">
    <source>
        <dbReference type="Proteomes" id="UP001163835"/>
    </source>
</evidence>
<sequence length="110" mass="12290">MLDGDLLKLVHLLNSFRMMKGARPFQAGDICKSEAKIVSVVNSRPGKVVKVKGHVYHDAKPVVEVVSAFLYHGVFTDYNNTFETTTEPDYIVTLATDANVSVLQSKEWFD</sequence>
<organism evidence="1 2">
    <name type="scientific">Lentinula aff. lateritia</name>
    <dbReference type="NCBI Taxonomy" id="2804960"/>
    <lineage>
        <taxon>Eukaryota</taxon>
        <taxon>Fungi</taxon>
        <taxon>Dikarya</taxon>
        <taxon>Basidiomycota</taxon>
        <taxon>Agaricomycotina</taxon>
        <taxon>Agaricomycetes</taxon>
        <taxon>Agaricomycetidae</taxon>
        <taxon>Agaricales</taxon>
        <taxon>Marasmiineae</taxon>
        <taxon>Omphalotaceae</taxon>
        <taxon>Lentinula</taxon>
    </lineage>
</organism>
<protein>
    <submittedName>
        <fullName evidence="1">Uncharacterized protein</fullName>
    </submittedName>
</protein>
<keyword evidence="2" id="KW-1185">Reference proteome</keyword>
<dbReference type="EMBL" id="MU795193">
    <property type="protein sequence ID" value="KAJ3808866.1"/>
    <property type="molecule type" value="Genomic_DNA"/>
</dbReference>
<name>A0ACC1TWZ1_9AGAR</name>